<accession>A0AAV2ZBZ4</accession>
<evidence type="ECO:0000313" key="11">
    <source>
        <dbReference type="Proteomes" id="UP001146120"/>
    </source>
</evidence>
<dbReference type="InterPro" id="IPR007667">
    <property type="entry name" value="Hypoxia_induced_domain"/>
</dbReference>
<sequence length="1093" mass="120200">MSRRTAGVPGLESPGPGPAWAWFQRWLLLLTFKFASAFNEHHPAPETAWLSRFNSITKMMDNVTLFETDPKAARAVISSHAYKQGMQAAGVAGFTVGTGVLTANKYSPTFRRRLGISGKWALVVSSFLATFSVVAEKEILACARNPEQYLAKLDPSYVEVNAQKAHHLKLHQRLANFLYDHPYRALATVGVPLVGGIYAFQSTNKAISASQQIMHTRIYGQGAVVLLLLSSMAFHDYMQKHGRFGEDGEYTEAGVLAIPQTQSHTQTDRQTAPMSTTMTTSAASEASRIIESHPTAARDIISWHAYTSGLEAGAITASISGTAVLVANKYWPAFQKRLGPSGKMALVLSTFMGAFAIVSDRRLLAGARNPQKYLESMDPNYVEDKIRERSQLKLYQRAANFVYDHPYRALASIGVPLVGSIYVLQSTNKAITASQQIMHTRIYGQGAVVALLLASMGFHDYMQKRGRFVEEDLEANIKAAQATINIIFITMSLQVAGVSGASSASTRDAISWHAYVSGLNTGAVASVMAGSAVFTADKYWPAFHKRLGPSGKMALVISPFLGVFAIVYDRRLVAASRNPEQYLASMDPNYEQEHTQRHSGLPLHQRAANFLYDHPYRTLATVGVPLVGSIYAFQRSNTAISASQQIMHTRIYGQGAVVVLLLASMGFHDYMLRRDAPAGVAPPPSKAKPCVNRPVESRWTQQNLRVWEPMLTLGWAIIICVLLSASCAALGIAVLTESASLNTHRVVYDGGDDTNWADRGDAVPIQEDGNVSRLENCLLDTPEMANRFHANNTCFVSITLREAIHGVAHVYYEVSGFLQNHRRFVSSINKIQFTDEWRPDMPTTACAPMEYTTSELCQVGTCDPASNKTRKLFPCGIVANTMFNDIIWLHNGTLPSGATLGRENLMAKGVARKYPAHNFVNPTWNLTTDDYLPVWNNPNMSRLIPPPNGDARPYVTDDYTNSTAWVFDPDDPDRGVGTGLENEHWRVWVEIAAHEPFRKAYGRIEGDLPAGTQLTFAVQSNFFVRSFGGSKALVVARLSWFGSENKPLGAIFIAVGSLFLIAAIGFTVRFCKQPRKLGDASALAWKFKKAKTN</sequence>
<protein>
    <recommendedName>
        <fullName evidence="9">HIG1 domain-containing protein</fullName>
    </recommendedName>
</protein>
<feature type="domain" description="HIG1" evidence="9">
    <location>
        <begin position="154"/>
        <end position="246"/>
    </location>
</feature>
<keyword evidence="4 7" id="KW-0812">Transmembrane</keyword>
<comment type="similarity">
    <text evidence="3">Belongs to the CDC50/LEM3 family.</text>
</comment>
<dbReference type="Gene3D" id="6.10.140.1320">
    <property type="match status" value="1"/>
</dbReference>
<dbReference type="GO" id="GO:0005794">
    <property type="term" value="C:Golgi apparatus"/>
    <property type="evidence" value="ECO:0007669"/>
    <property type="project" value="TreeGrafter"/>
</dbReference>
<dbReference type="Proteomes" id="UP001146120">
    <property type="component" value="Unassembled WGS sequence"/>
</dbReference>
<reference evidence="10" key="2">
    <citation type="journal article" date="2023" name="Microbiol Resour">
        <title>Decontamination and Annotation of the Draft Genome Sequence of the Oomycete Lagenidium giganteum ARSEF 373.</title>
        <authorList>
            <person name="Morgan W.R."/>
            <person name="Tartar A."/>
        </authorList>
    </citation>
    <scope>NUCLEOTIDE SEQUENCE</scope>
    <source>
        <strain evidence="10">ARSEF 373</strain>
    </source>
</reference>
<evidence type="ECO:0000256" key="3">
    <source>
        <dbReference type="ARBA" id="ARBA00009457"/>
    </source>
</evidence>
<evidence type="ECO:0000256" key="2">
    <source>
        <dbReference type="ARBA" id="ARBA00004173"/>
    </source>
</evidence>
<feature type="transmembrane region" description="Helical" evidence="7">
    <location>
        <begin position="479"/>
        <end position="500"/>
    </location>
</feature>
<proteinExistence type="inferred from homology"/>
<dbReference type="PROSITE" id="PS51503">
    <property type="entry name" value="HIG1"/>
    <property type="match status" value="3"/>
</dbReference>
<evidence type="ECO:0000256" key="7">
    <source>
        <dbReference type="SAM" id="Phobius"/>
    </source>
</evidence>
<dbReference type="Pfam" id="PF04588">
    <property type="entry name" value="HIG_1_N"/>
    <property type="match status" value="3"/>
</dbReference>
<dbReference type="InterPro" id="IPR005045">
    <property type="entry name" value="CDC50/LEM3_fam"/>
</dbReference>
<evidence type="ECO:0000256" key="5">
    <source>
        <dbReference type="ARBA" id="ARBA00022989"/>
    </source>
</evidence>
<comment type="caution">
    <text evidence="10">The sequence shown here is derived from an EMBL/GenBank/DDBJ whole genome shotgun (WGS) entry which is preliminary data.</text>
</comment>
<organism evidence="10 11">
    <name type="scientific">Lagenidium giganteum</name>
    <dbReference type="NCBI Taxonomy" id="4803"/>
    <lineage>
        <taxon>Eukaryota</taxon>
        <taxon>Sar</taxon>
        <taxon>Stramenopiles</taxon>
        <taxon>Oomycota</taxon>
        <taxon>Peronosporomycetes</taxon>
        <taxon>Pythiales</taxon>
        <taxon>Pythiaceae</taxon>
    </lineage>
</organism>
<dbReference type="Pfam" id="PF03381">
    <property type="entry name" value="CDC50"/>
    <property type="match status" value="1"/>
</dbReference>
<feature type="transmembrane region" description="Helical" evidence="7">
    <location>
        <begin position="547"/>
        <end position="568"/>
    </location>
</feature>
<gene>
    <name evidence="10" type="ORF">N0F65_003339</name>
</gene>
<feature type="transmembrane region" description="Helical" evidence="7">
    <location>
        <begin position="713"/>
        <end position="735"/>
    </location>
</feature>
<keyword evidence="5 7" id="KW-1133">Transmembrane helix</keyword>
<feature type="signal peptide" evidence="8">
    <location>
        <begin position="1"/>
        <end position="37"/>
    </location>
</feature>
<dbReference type="PANTHER" id="PTHR10926:SF0">
    <property type="entry name" value="CDC50, ISOFORM A"/>
    <property type="match status" value="1"/>
</dbReference>
<comment type="subcellular location">
    <subcellularLocation>
        <location evidence="1">Membrane</location>
        <topology evidence="1">Multi-pass membrane protein</topology>
    </subcellularLocation>
    <subcellularLocation>
        <location evidence="2">Mitochondrion</location>
    </subcellularLocation>
</comment>
<dbReference type="PANTHER" id="PTHR10926">
    <property type="entry name" value="CELL CYCLE CONTROL PROTEIN 50"/>
    <property type="match status" value="1"/>
</dbReference>
<evidence type="ECO:0000256" key="6">
    <source>
        <dbReference type="ARBA" id="ARBA00023136"/>
    </source>
</evidence>
<keyword evidence="11" id="KW-1185">Reference proteome</keyword>
<feature type="domain" description="HIG1" evidence="9">
    <location>
        <begin position="588"/>
        <end position="679"/>
    </location>
</feature>
<dbReference type="GO" id="GO:0005886">
    <property type="term" value="C:plasma membrane"/>
    <property type="evidence" value="ECO:0007669"/>
    <property type="project" value="TreeGrafter"/>
</dbReference>
<evidence type="ECO:0000259" key="9">
    <source>
        <dbReference type="PROSITE" id="PS51503"/>
    </source>
</evidence>
<dbReference type="EMBL" id="DAKRPA010000023">
    <property type="protein sequence ID" value="DBA03092.1"/>
    <property type="molecule type" value="Genomic_DNA"/>
</dbReference>
<keyword evidence="8" id="KW-0732">Signal</keyword>
<feature type="transmembrane region" description="Helical" evidence="7">
    <location>
        <begin position="512"/>
        <end position="535"/>
    </location>
</feature>
<evidence type="ECO:0000256" key="1">
    <source>
        <dbReference type="ARBA" id="ARBA00004141"/>
    </source>
</evidence>
<evidence type="ECO:0000313" key="10">
    <source>
        <dbReference type="EMBL" id="DBA03092.1"/>
    </source>
</evidence>
<feature type="transmembrane region" description="Helical" evidence="7">
    <location>
        <begin position="1048"/>
        <end position="1068"/>
    </location>
</feature>
<dbReference type="GO" id="GO:0005783">
    <property type="term" value="C:endoplasmic reticulum"/>
    <property type="evidence" value="ECO:0007669"/>
    <property type="project" value="TreeGrafter"/>
</dbReference>
<evidence type="ECO:0000256" key="4">
    <source>
        <dbReference type="ARBA" id="ARBA00022692"/>
    </source>
</evidence>
<name>A0AAV2ZBZ4_9STRA</name>
<feature type="chain" id="PRO_5043427527" description="HIG1 domain-containing protein" evidence="8">
    <location>
        <begin position="38"/>
        <end position="1093"/>
    </location>
</feature>
<dbReference type="AlphaFoldDB" id="A0AAV2ZBZ4"/>
<evidence type="ECO:0000256" key="8">
    <source>
        <dbReference type="SAM" id="SignalP"/>
    </source>
</evidence>
<reference evidence="10" key="1">
    <citation type="submission" date="2022-11" db="EMBL/GenBank/DDBJ databases">
        <authorList>
            <person name="Morgan W.R."/>
            <person name="Tartar A."/>
        </authorList>
    </citation>
    <scope>NUCLEOTIDE SEQUENCE</scope>
    <source>
        <strain evidence="10">ARSEF 373</strain>
    </source>
</reference>
<feature type="domain" description="HIG1" evidence="9">
    <location>
        <begin position="379"/>
        <end position="470"/>
    </location>
</feature>
<dbReference type="GO" id="GO:0005739">
    <property type="term" value="C:mitochondrion"/>
    <property type="evidence" value="ECO:0007669"/>
    <property type="project" value="UniProtKB-SubCell"/>
</dbReference>
<keyword evidence="6 7" id="KW-0472">Membrane</keyword>
<feature type="transmembrane region" description="Helical" evidence="7">
    <location>
        <begin position="442"/>
        <end position="459"/>
    </location>
</feature>